<protein>
    <submittedName>
        <fullName evidence="1">Uncharacterized protein</fullName>
    </submittedName>
</protein>
<gene>
    <name evidence="1" type="ORF">MMAGJ_58020</name>
</gene>
<keyword evidence="2" id="KW-1185">Reference proteome</keyword>
<name>A0ABN5YEV6_MYCME</name>
<dbReference type="Proteomes" id="UP000465622">
    <property type="component" value="Chromosome"/>
</dbReference>
<dbReference type="EMBL" id="AP022567">
    <property type="protein sequence ID" value="BBX36520.1"/>
    <property type="molecule type" value="Genomic_DNA"/>
</dbReference>
<proteinExistence type="predicted"/>
<evidence type="ECO:0000313" key="1">
    <source>
        <dbReference type="EMBL" id="BBX36520.1"/>
    </source>
</evidence>
<evidence type="ECO:0000313" key="2">
    <source>
        <dbReference type="Proteomes" id="UP000465622"/>
    </source>
</evidence>
<reference evidence="1 2" key="1">
    <citation type="journal article" date="2019" name="Emerg. Microbes Infect.">
        <title>Comprehensive subspecies identification of 175 nontuberculous mycobacteria species based on 7547 genomic profiles.</title>
        <authorList>
            <person name="Matsumoto Y."/>
            <person name="Kinjo T."/>
            <person name="Motooka D."/>
            <person name="Nabeya D."/>
            <person name="Jung N."/>
            <person name="Uechi K."/>
            <person name="Horii T."/>
            <person name="Iida T."/>
            <person name="Fujita J."/>
            <person name="Nakamura S."/>
        </authorList>
    </citation>
    <scope>NUCLEOTIDE SEQUENCE [LARGE SCALE GENOMIC DNA]</scope>
    <source>
        <strain evidence="1 2">JCM 12375</strain>
    </source>
</reference>
<organism evidence="1 2">
    <name type="scientific">Mycolicibacterium mageritense</name>
    <name type="common">Mycobacterium mageritense</name>
    <dbReference type="NCBI Taxonomy" id="53462"/>
    <lineage>
        <taxon>Bacteria</taxon>
        <taxon>Bacillati</taxon>
        <taxon>Actinomycetota</taxon>
        <taxon>Actinomycetes</taxon>
        <taxon>Mycobacteriales</taxon>
        <taxon>Mycobacteriaceae</taxon>
        <taxon>Mycolicibacterium</taxon>
    </lineage>
</organism>
<sequence>MAPSDDPVDHRLVAGLTLHAQKLPRRSGHRTGLRTLRGTGRQIRTVRGSPAMGRHSPTLGRRSRYDYVRRGALTGRFSCTFGLRL</sequence>
<accession>A0ABN5YEV6</accession>